<dbReference type="InterPro" id="IPR001623">
    <property type="entry name" value="DnaJ_domain"/>
</dbReference>
<comment type="caution">
    <text evidence="3">The sequence shown here is derived from an EMBL/GenBank/DDBJ whole genome shotgun (WGS) entry which is preliminary data.</text>
</comment>
<keyword evidence="1" id="KW-0732">Signal</keyword>
<evidence type="ECO:0000313" key="4">
    <source>
        <dbReference type="Proteomes" id="UP000663881"/>
    </source>
</evidence>
<feature type="chain" id="PRO_5032990455" description="J domain-containing protein" evidence="1">
    <location>
        <begin position="21"/>
        <end position="77"/>
    </location>
</feature>
<dbReference type="EMBL" id="CAJOAY010006134">
    <property type="protein sequence ID" value="CAF4131130.1"/>
    <property type="molecule type" value="Genomic_DNA"/>
</dbReference>
<dbReference type="CDD" id="cd06257">
    <property type="entry name" value="DnaJ"/>
    <property type="match status" value="1"/>
</dbReference>
<dbReference type="InterPro" id="IPR036869">
    <property type="entry name" value="J_dom_sf"/>
</dbReference>
<dbReference type="PRINTS" id="PR00625">
    <property type="entry name" value="JDOMAIN"/>
</dbReference>
<dbReference type="Pfam" id="PF00226">
    <property type="entry name" value="DnaJ"/>
    <property type="match status" value="1"/>
</dbReference>
<feature type="signal peptide" evidence="1">
    <location>
        <begin position="1"/>
        <end position="20"/>
    </location>
</feature>
<reference evidence="3" key="1">
    <citation type="submission" date="2021-02" db="EMBL/GenBank/DDBJ databases">
        <authorList>
            <person name="Nowell W R."/>
        </authorList>
    </citation>
    <scope>NUCLEOTIDE SEQUENCE</scope>
</reference>
<name>A0A819WYV2_9BILA</name>
<accession>A0A819WYV2</accession>
<gene>
    <name evidence="3" type="ORF">OKA104_LOCUS37242</name>
</gene>
<sequence length="77" mass="9121">MYLIKYVIIYFIFCFYNLSANDSNFNPYETLGLSRTASDKDIRQAYKKLAKQWHPDKNSQPNANDQFTKINNAYEVK</sequence>
<dbReference type="Proteomes" id="UP000663881">
    <property type="component" value="Unassembled WGS sequence"/>
</dbReference>
<dbReference type="SUPFAM" id="SSF46565">
    <property type="entry name" value="Chaperone J-domain"/>
    <property type="match status" value="1"/>
</dbReference>
<evidence type="ECO:0000256" key="1">
    <source>
        <dbReference type="SAM" id="SignalP"/>
    </source>
</evidence>
<evidence type="ECO:0000259" key="2">
    <source>
        <dbReference type="PROSITE" id="PS50076"/>
    </source>
</evidence>
<dbReference type="AlphaFoldDB" id="A0A819WYV2"/>
<dbReference type="PROSITE" id="PS50076">
    <property type="entry name" value="DNAJ_2"/>
    <property type="match status" value="1"/>
</dbReference>
<proteinExistence type="predicted"/>
<organism evidence="3 4">
    <name type="scientific">Adineta steineri</name>
    <dbReference type="NCBI Taxonomy" id="433720"/>
    <lineage>
        <taxon>Eukaryota</taxon>
        <taxon>Metazoa</taxon>
        <taxon>Spiralia</taxon>
        <taxon>Gnathifera</taxon>
        <taxon>Rotifera</taxon>
        <taxon>Eurotatoria</taxon>
        <taxon>Bdelloidea</taxon>
        <taxon>Adinetida</taxon>
        <taxon>Adinetidae</taxon>
        <taxon>Adineta</taxon>
    </lineage>
</organism>
<evidence type="ECO:0000313" key="3">
    <source>
        <dbReference type="EMBL" id="CAF4131130.1"/>
    </source>
</evidence>
<dbReference type="SMART" id="SM00271">
    <property type="entry name" value="DnaJ"/>
    <property type="match status" value="1"/>
</dbReference>
<dbReference type="PANTHER" id="PTHR24074">
    <property type="entry name" value="CO-CHAPERONE PROTEIN DJLA"/>
    <property type="match status" value="1"/>
</dbReference>
<dbReference type="InterPro" id="IPR050817">
    <property type="entry name" value="DjlA_DnaK_co-chaperone"/>
</dbReference>
<feature type="domain" description="J" evidence="2">
    <location>
        <begin position="26"/>
        <end position="77"/>
    </location>
</feature>
<protein>
    <recommendedName>
        <fullName evidence="2">J domain-containing protein</fullName>
    </recommendedName>
</protein>
<dbReference type="Gene3D" id="1.10.287.110">
    <property type="entry name" value="DnaJ domain"/>
    <property type="match status" value="1"/>
</dbReference>